<comment type="caution">
    <text evidence="12">The sequence shown here is derived from an EMBL/GenBank/DDBJ whole genome shotgun (WGS) entry which is preliminary data.</text>
</comment>
<feature type="region of interest" description="Disordered" evidence="10">
    <location>
        <begin position="1718"/>
        <end position="1860"/>
    </location>
</feature>
<feature type="coiled-coil region" evidence="9">
    <location>
        <begin position="3979"/>
        <end position="4053"/>
    </location>
</feature>
<keyword evidence="3 8" id="KW-0812">Transmembrane</keyword>
<feature type="region of interest" description="Disordered" evidence="10">
    <location>
        <begin position="2076"/>
        <end position="2115"/>
    </location>
</feature>
<dbReference type="OrthoDB" id="7791535at2759"/>
<dbReference type="Pfam" id="PF10541">
    <property type="entry name" value="KASH"/>
    <property type="match status" value="1"/>
</dbReference>
<dbReference type="GO" id="GO:0034993">
    <property type="term" value="C:meiotic nuclear membrane microtubule tethering complex"/>
    <property type="evidence" value="ECO:0007669"/>
    <property type="project" value="TreeGrafter"/>
</dbReference>
<dbReference type="Proteomes" id="UP001107558">
    <property type="component" value="Chromosome 2"/>
</dbReference>
<keyword evidence="7" id="KW-0539">Nucleus</keyword>
<evidence type="ECO:0000256" key="2">
    <source>
        <dbReference type="ARBA" id="ARBA00008619"/>
    </source>
</evidence>
<evidence type="ECO:0000256" key="4">
    <source>
        <dbReference type="ARBA" id="ARBA00022737"/>
    </source>
</evidence>
<feature type="compositionally biased region" description="Polar residues" evidence="10">
    <location>
        <begin position="2104"/>
        <end position="2115"/>
    </location>
</feature>
<keyword evidence="13" id="KW-1185">Reference proteome</keyword>
<dbReference type="Gene3D" id="1.20.58.60">
    <property type="match status" value="6"/>
</dbReference>
<dbReference type="InterPro" id="IPR052403">
    <property type="entry name" value="LINC-complex_assoc"/>
</dbReference>
<evidence type="ECO:0000256" key="9">
    <source>
        <dbReference type="SAM" id="Coils"/>
    </source>
</evidence>
<protein>
    <recommendedName>
        <fullName evidence="11">KASH domain-containing protein</fullName>
    </recommendedName>
</protein>
<feature type="compositionally biased region" description="Basic and acidic residues" evidence="10">
    <location>
        <begin position="2006"/>
        <end position="2015"/>
    </location>
</feature>
<feature type="compositionally biased region" description="Polar residues" evidence="10">
    <location>
        <begin position="215"/>
        <end position="237"/>
    </location>
</feature>
<dbReference type="PANTHER" id="PTHR47535:SF10">
    <property type="entry name" value="MUSCLE-SPECIFIC PROTEIN 300 KDA"/>
    <property type="match status" value="1"/>
</dbReference>
<feature type="region of interest" description="Disordered" evidence="10">
    <location>
        <begin position="1997"/>
        <end position="2019"/>
    </location>
</feature>
<feature type="compositionally biased region" description="Basic and acidic residues" evidence="10">
    <location>
        <begin position="127"/>
        <end position="151"/>
    </location>
</feature>
<feature type="coiled-coil region" evidence="9">
    <location>
        <begin position="2349"/>
        <end position="2376"/>
    </location>
</feature>
<feature type="region of interest" description="Disordered" evidence="10">
    <location>
        <begin position="1425"/>
        <end position="1535"/>
    </location>
</feature>
<feature type="compositionally biased region" description="Acidic residues" evidence="10">
    <location>
        <begin position="92"/>
        <end position="101"/>
    </location>
</feature>
<name>A0A9J6C4E6_POLVA</name>
<feature type="region of interest" description="Disordered" evidence="10">
    <location>
        <begin position="180"/>
        <end position="252"/>
    </location>
</feature>
<keyword evidence="4" id="KW-0677">Repeat</keyword>
<feature type="topological domain" description="Cytoplasmic" evidence="8">
    <location>
        <begin position="1"/>
        <end position="4473"/>
    </location>
</feature>
<evidence type="ECO:0000256" key="8">
    <source>
        <dbReference type="PROSITE-ProRule" id="PRU00385"/>
    </source>
</evidence>
<feature type="region of interest" description="Disordered" evidence="10">
    <location>
        <begin position="1556"/>
        <end position="1590"/>
    </location>
</feature>
<feature type="coiled-coil region" evidence="9">
    <location>
        <begin position="742"/>
        <end position="776"/>
    </location>
</feature>
<gene>
    <name evidence="12" type="ORF">PVAND_006514</name>
</gene>
<evidence type="ECO:0000256" key="6">
    <source>
        <dbReference type="ARBA" id="ARBA00023136"/>
    </source>
</evidence>
<feature type="compositionally biased region" description="Basic residues" evidence="10">
    <location>
        <begin position="1787"/>
        <end position="1799"/>
    </location>
</feature>
<evidence type="ECO:0000256" key="7">
    <source>
        <dbReference type="ARBA" id="ARBA00023242"/>
    </source>
</evidence>
<evidence type="ECO:0000256" key="1">
    <source>
        <dbReference type="ARBA" id="ARBA00004126"/>
    </source>
</evidence>
<dbReference type="CDD" id="cd00176">
    <property type="entry name" value="SPEC"/>
    <property type="match status" value="1"/>
</dbReference>
<dbReference type="GO" id="GO:0005737">
    <property type="term" value="C:cytoplasm"/>
    <property type="evidence" value="ECO:0007669"/>
    <property type="project" value="TreeGrafter"/>
</dbReference>
<feature type="compositionally biased region" description="Polar residues" evidence="10">
    <location>
        <begin position="71"/>
        <end position="87"/>
    </location>
</feature>
<keyword evidence="9" id="KW-0175">Coiled coil</keyword>
<dbReference type="EMBL" id="JADBJN010000002">
    <property type="protein sequence ID" value="KAG5676699.1"/>
    <property type="molecule type" value="Genomic_DNA"/>
</dbReference>
<dbReference type="GO" id="GO:0051015">
    <property type="term" value="F:actin filament binding"/>
    <property type="evidence" value="ECO:0007669"/>
    <property type="project" value="TreeGrafter"/>
</dbReference>
<comment type="similarity">
    <text evidence="2">Belongs to the nesprin family.</text>
</comment>
<feature type="compositionally biased region" description="Basic and acidic residues" evidence="10">
    <location>
        <begin position="1838"/>
        <end position="1849"/>
    </location>
</feature>
<dbReference type="SMART" id="SM00150">
    <property type="entry name" value="SPEC"/>
    <property type="match status" value="4"/>
</dbReference>
<evidence type="ECO:0000256" key="10">
    <source>
        <dbReference type="SAM" id="MobiDB-lite"/>
    </source>
</evidence>
<dbReference type="PANTHER" id="PTHR47535">
    <property type="entry name" value="MUSCLE-SPECIFIC PROTEIN 300 KDA, ISOFORM G"/>
    <property type="match status" value="1"/>
</dbReference>
<dbReference type="InterPro" id="IPR002017">
    <property type="entry name" value="Spectrin_repeat"/>
</dbReference>
<dbReference type="InterPro" id="IPR018159">
    <property type="entry name" value="Spectrin/alpha-actinin"/>
</dbReference>
<feature type="compositionally biased region" description="Basic and acidic residues" evidence="10">
    <location>
        <begin position="1732"/>
        <end position="1741"/>
    </location>
</feature>
<sequence length="4526" mass="521120">MPEIDALKTEIVKDQRVDITTITQTFITTERFDTSSEPIELPSKKVTDIIHDENDNEPISENVFIETTQDFTEQIPSKSEPITQLDTVSEPIEIDETEVTDDSSKEPKDKFNCENELDQTYADVVGHPDETLQESKVDNENVSKYEPKSDDTTVTEISKTDEEKLLIAPITEIQKITRKKRFDTSSEPIELPSKEVTDIIHDENDNEPISENVLIETTQDSTEQIPSESEPITQLDTVSEPIEISSNEMPETDALKTEIVKDQQRFDTSSEPIELPSKEVTDIIHDENDNEPISENVFIETTQDSTEQIPSEFEPITQLDTVESTSAPESKSQKDDTSTITQTFITTEITKVIEESLPQEIHTSNNEPIREYIISETSQVIEEDSVKSEPITQLDTVSEPIEIHLMKCLKTDALKTEIVKDQRKETKTPQTTEQQASDNLLSVFHRVSVEKNELDQTYADVVGHSDEKSASEKLSISQLVLKTADDVINEANLSSVLPVDNKEVKGLDTNVILQEIFISIKNEITEDLGPVDEKPSEGIVEIFKSHIDEITKDVLVSDSTSVNFVEAQTDTKESKISNPSQTSPTTSTFVVVDDQNEADHFSPENEANLVCKLKISLEEEGQKLLDLILSASTDLEQMPRKNLDQMLETLTALSKKLDTYSTDMNDLITKSELISNDDLKNNLMSLKGKLDSLILRTNHQILVTNEAKALHARQNMDVEKYRTILINIEEWLQTIITKLNNFDGQVKNKEDAENKIKELQTLIDQLEEKKKVVNDIGAECQSTQEPDSDLQKMIEQLMIGLNTNIEIIRENQDIFKYFIDHADEPDTIEPEIIRQQEIEAREISESKPAQETQSTQTTPATSSTDNFMIIQSIGAEGETIQIYNMPSVSEEGTEDDKNITVEAKYVRGHVGDAKRASELVLKNIPKHFETTVVEPDETTTEIIVDPEGNKKIIVKKLTKTTHQVINQEIIDDEPQWSIKGSHDIILKPDEKTTLEQYPDITQSSLTAVIEHVSHRIIKKTRRIIKKVTIIDGQEHITEEVVEEPDEVEETEEHRELSQPTEISQGVIIEEPVEKISEKVQELKEEIETIEPIKEEIVEKIVIEEIIEEKKIDEPKIEEEKTSPVTEEIQQKSEVIEEILKSSEDAPIVVETSSKESSGEQVFEIVTDAQVDLKASKVDKDTPIEDIETIWPYSTPHISSQTIFSSESPDTVVKDSDTSNIWPHNVTIGSDIKFNEYSFERTIEQPINDKIDTIEAGRDVIQQEEIPIKETVISQEGLPTEKVQKPSEGSLTITKKTIVETIEKFIEQETKDILPPEEKKSDQIISEEPIKSDEFSKDEIPITFVTDEVIQPIENIVIKTESEEPKIKDHIKSEEIIKEEKPIEAIITNTKEIMIEKTIETREKEPEKSTEIKDIQKSMEKLLKLDEKPIEKLTKSDEIPDESLEKLTKSDEIIVKPVEEPKKPEEKPAEDEPKSDKYKPIETSVEETVQNKIEDLPQEIVTDIALQPEKSQKIEEKPEETLPNDEEKPIDDMLVVEEPSQATITITKETVILTQDKEPLSDVQETIHPPEIVTIKDDEPKQETSPPPPQIATITIIKTMTFLEQEKQNANELIPESIETRMLVRTPEPNEIEQDISQIEELTEPQRPELQEISQTVITKIEQPIITTETSQQELVQIVTTQRDQPEKPEFIISEDTDLPSYHVVLKVDPSEVTKINVNLSEEMSKSETPSVEEAKSPEKSPEVSLQPEISEVPVVPDKSEVFSEEIKVRSTEYEGDAYDEDNDGSQKKKKKKDKKKKQKIKPEEVPSIDAPKSTESSHRTNVDSSILSSDNDDTVIPQEEHLPEGREEIMSPDESYSTISDFDNVPTVKVLEENVIKSPDESLTIQSDIGFVIPSGVIEFVTVGDTEQQTEPIDDSEQKPTPSAPVLPSETKEIQVLYETNEFGTQMSPSFEQANVKFELPQKDITDGSMQTIITQFIESECQTMDYQPDEKPEKELQEQEIQTEDQIKSDEIIPKQETSAQTVVVETVESVVQTQDEIDDGKEISQQIVSEIIQKATEEKEPIKVVEEIKPQVVTTDAETQTKKSKKDKKKKQSSTTELEIETNIQGPSDKQQEKSVISMSIAPEVSVEKIDVHVNVARPSDPGSDVLRRLNNIIDIETNEPPKETFVLSQNLNNVINKIEDDNYQVPWNELNDMIDTNMENRRVNNSNDIELNYIVEEPTDSDINESLQKIEQYIELLPEVIKSNDDKTTQKSIIVITKIIITCLEQIEYKIQYMKQKKEKTPKESEELARLQKLIESLNEKVSAIPSHNVRENVYKCVHTLKEHADLDTQIQKNVADDINSYYFEIDGLNDSVRHLQQETHELEELQRKLAQQQLPNDETLRQWEKLEHEIQSIKLKALKLLKSDNLNEENANQVKICYNKTKDIEHTVKIEKRKLILLINLIEEYVQTLNEFSQITLIADSLVDKTIMTNSLDNLQNEIQRHRKFFVNLNHCCNILESLEKNLDPETRKKHEKLHNKLYEKATNILEKARERSQKLSLAASRWTVLEQRMKNEEQWLQVANQRVPDLSAVTSADYEQYITLYQSINTDLTIHQAKMLQNYETAIKLQDLICAPNLETKCNDTLTKLVKIKEDVNAYLAQLKHFKQEWNDYNSNADKLEHWMNHVEDELDRIHIPDDFLAYPVENMRNFWEIKAQYEVNNQIHKNACGSFDRALKVISLADDKLQLQFYTQLENRWGNVSSRIEGIKSQIIGNISSAVPSYNDKLLYLERELDELLFIINNTKGIIRNPEELHLYTERLIVLKSRIIAVENELVTIGFISTADTEKVGELCEKSHKIFLYVSEEMELADLCKERLNTLKQEIELIRGDQVEYRKDLIECESAAKLESTVVEKALDRCKTIRDSLVTHWKDIMRVRHLLHTLPTGLRMSVSPVDVEKDISQLEDDYVEIEKHLCEVENLLKNRFALWKRFEKQLEAINQSIQETDFMVELLTVHGNIDYDRLLKATERLEGLYDELEMRDDAIKDLKIYAQPIIEFCEEHVAQDIENTMQKASSKWNETNDNLQKICDKYKGAVNLWRKYCEESEAIRNVIDEQLCNIDDLMQNKSVEEIEVLEAIFSTQQDKLGELQKLAAQISEYIGTDTSIQIDSDIIDLQNQLSEIADTIEACKNISSNSNKLQASRKVLLAKSNKLIDNVTEDLKQQSTPSNDENQLGLLRSHLLNIAVIENDLQNQKAIVNMNDNESENFIVKTLDSLQKLFKQTITEYNKLSSQLVHNADNSIIIKIWSDYLAHVDSFLQSPIASDYNVLKEQLHLCKIHQNLIANQRNALMHKISGDNRMVMVNEFDEFKKRHVKIFNILYERQREIESRIDAWEKYRKRQSNVLEFIDSIEREKSILNLHQIFIKDIPKTKVQVEGILNKVSEAENCVTAIKDNQAALLNFLDDITLSTLRLEFASTNQRLANIRASLETWLDYLLRISELNNTYDAHVKNIQDSYQWHLNFLSNTKHDMSVNFEKCKQNLDLLKEKQKMLHTIQPELENLSAIKGEMKDYISSYDVKMIRQTIWVLWQQYTDLNHEYSVLLNQIEERICLQTEFVIRYDNLLFWLNETEGRLMEASAQRFYSGRPQDDGSSLSKYYATNILEEFTLKEYDRKWVQSVGNDLILFYKTEQHYDSPEKIDIECKLSNLNTKWNNVKSMYNNRSSKVNEIKMTYYNLEARIAEIRAWLFETEKELLKPFVFESATKEAYEKQLIEYEKIQRSVEKNSANVAEILNLSEMLLSELISFDIEISLKNLESAINNIDNRWKKLCDSLVNRKKNLISLWNNIHEMTTVTNNNKSFIIHCDELCTELEEKLNVLLSKEKAIGNIKVLDENYEELIQKSPEIHTLERLYNTILTANIDLTNSRNITSETKKILVIWKTLPSRMTSLKSLLESFIAQYQKYEIMHENIILKLTQIDLDITNLKHLNNYPDNEQQKRFSELKSNFEECEKLIQSAEAEKRQLMENANENERMKLKQMSDEYNKLLNDIKLNIDEMNEQYSQANEGVKEIEVAVQVNTLEAQQSVSPKDAYQYEIQTAIKEFRTSIVKLQEQLESVDVNNSSGIIPKATSQKIGKSIAACESSLELIKYLNSLLINDYGCDDKESYTKEIETLYDQFRIQMQIWNDKKEHKKQQFGEHSLESDWRSCPFCSQRNWQQIDNDLWRLEQWLHVAENERRNQQTPPSNIEELEDTIQDHREFLLNLDSHKSIISSLNIVGEHLALHTNDTAKAQQLRKRLADNNHRWEQICQHATTWQSKLQDALIGNREFHKIINEFYAWLEDTERKVKHFEPVDLSSDKSVMESKFMRFKELKSEIERCEPRVISLQENSSQLLKSSGEDRIAKDTFTKLTDLSVKLQSLRRLTALYVIKLGHVLGYDEAYINAPLTSSQFDEIGSTSSSVRTLAQSENYVTEEEDINITVLTRSYRFLGRVIRASLPIQCMMLVLLGACVLIPIPNSEEGGYSCLLTNTFGRMEPMLRYRNGNPPI</sequence>
<evidence type="ECO:0000256" key="5">
    <source>
        <dbReference type="ARBA" id="ARBA00022989"/>
    </source>
</evidence>
<keyword evidence="6 8" id="KW-0472">Membrane</keyword>
<evidence type="ECO:0000259" key="11">
    <source>
        <dbReference type="PROSITE" id="PS51049"/>
    </source>
</evidence>
<feature type="region of interest" description="Disordered" evidence="10">
    <location>
        <begin position="1907"/>
        <end position="1928"/>
    </location>
</feature>
<dbReference type="Pfam" id="PF00435">
    <property type="entry name" value="Spectrin"/>
    <property type="match status" value="2"/>
</dbReference>
<organism evidence="12 13">
    <name type="scientific">Polypedilum vanderplanki</name>
    <name type="common">Sleeping chironomid midge</name>
    <dbReference type="NCBI Taxonomy" id="319348"/>
    <lineage>
        <taxon>Eukaryota</taxon>
        <taxon>Metazoa</taxon>
        <taxon>Ecdysozoa</taxon>
        <taxon>Arthropoda</taxon>
        <taxon>Hexapoda</taxon>
        <taxon>Insecta</taxon>
        <taxon>Pterygota</taxon>
        <taxon>Neoptera</taxon>
        <taxon>Endopterygota</taxon>
        <taxon>Diptera</taxon>
        <taxon>Nematocera</taxon>
        <taxon>Chironomoidea</taxon>
        <taxon>Chironomidae</taxon>
        <taxon>Chironominae</taxon>
        <taxon>Polypedilum</taxon>
        <taxon>Polypedilum</taxon>
    </lineage>
</organism>
<dbReference type="FunFam" id="1.20.58.60:FF:000171">
    <property type="entry name" value="Uncharacterized protein, isoform B"/>
    <property type="match status" value="1"/>
</dbReference>
<feature type="compositionally biased region" description="Basic residues" evidence="10">
    <location>
        <begin position="2084"/>
        <end position="2094"/>
    </location>
</feature>
<feature type="compositionally biased region" description="Basic and acidic residues" evidence="10">
    <location>
        <begin position="1757"/>
        <end position="1772"/>
    </location>
</feature>
<feature type="compositionally biased region" description="Acidic residues" evidence="10">
    <location>
        <begin position="1773"/>
        <end position="1783"/>
    </location>
</feature>
<reference evidence="12" key="1">
    <citation type="submission" date="2021-03" db="EMBL/GenBank/DDBJ databases">
        <title>Chromosome level genome of the anhydrobiotic midge Polypedilum vanderplanki.</title>
        <authorList>
            <person name="Yoshida Y."/>
            <person name="Kikawada T."/>
            <person name="Gusev O."/>
        </authorList>
    </citation>
    <scope>NUCLEOTIDE SEQUENCE</scope>
    <source>
        <strain evidence="12">NIAS01</strain>
        <tissue evidence="12">Whole body or cell culture</tissue>
    </source>
</reference>
<feature type="compositionally biased region" description="Basic and acidic residues" evidence="10">
    <location>
        <begin position="102"/>
        <end position="111"/>
    </location>
</feature>
<dbReference type="GO" id="GO:0005640">
    <property type="term" value="C:nuclear outer membrane"/>
    <property type="evidence" value="ECO:0007669"/>
    <property type="project" value="TreeGrafter"/>
</dbReference>
<feature type="compositionally biased region" description="Basic and acidic residues" evidence="10">
    <location>
        <begin position="1425"/>
        <end position="1479"/>
    </location>
</feature>
<feature type="domain" description="KASH" evidence="11">
    <location>
        <begin position="4465"/>
        <end position="4526"/>
    </location>
</feature>
<dbReference type="SMART" id="SM01249">
    <property type="entry name" value="KASH"/>
    <property type="match status" value="1"/>
</dbReference>
<dbReference type="SUPFAM" id="SSF46966">
    <property type="entry name" value="Spectrin repeat"/>
    <property type="match status" value="5"/>
</dbReference>
<dbReference type="GO" id="GO:0007097">
    <property type="term" value="P:nuclear migration"/>
    <property type="evidence" value="ECO:0007669"/>
    <property type="project" value="TreeGrafter"/>
</dbReference>
<feature type="region of interest" description="Disordered" evidence="10">
    <location>
        <begin position="127"/>
        <end position="157"/>
    </location>
</feature>
<comment type="subcellular location">
    <subcellularLocation>
        <location evidence="1">Nucleus membrane</location>
    </subcellularLocation>
</comment>
<evidence type="ECO:0000313" key="12">
    <source>
        <dbReference type="EMBL" id="KAG5676699.1"/>
    </source>
</evidence>
<dbReference type="PROSITE" id="PS51049">
    <property type="entry name" value="KASH"/>
    <property type="match status" value="1"/>
</dbReference>
<keyword evidence="5" id="KW-1133">Transmembrane helix</keyword>
<feature type="region of interest" description="Disordered" evidence="10">
    <location>
        <begin position="842"/>
        <end position="864"/>
    </location>
</feature>
<evidence type="ECO:0000313" key="13">
    <source>
        <dbReference type="Proteomes" id="UP001107558"/>
    </source>
</evidence>
<dbReference type="InterPro" id="IPR012315">
    <property type="entry name" value="KASH"/>
</dbReference>
<feature type="compositionally biased region" description="Basic and acidic residues" evidence="10">
    <location>
        <begin position="1509"/>
        <end position="1530"/>
    </location>
</feature>
<feature type="compositionally biased region" description="Low complexity" evidence="10">
    <location>
        <begin position="849"/>
        <end position="864"/>
    </location>
</feature>
<feature type="topological domain" description="Perinuclear space" evidence="8">
    <location>
        <begin position="4495"/>
        <end position="4526"/>
    </location>
</feature>
<feature type="compositionally biased region" description="Polar residues" evidence="10">
    <location>
        <begin position="1718"/>
        <end position="1729"/>
    </location>
</feature>
<feature type="region of interest" description="Disordered" evidence="10">
    <location>
        <begin position="71"/>
        <end position="111"/>
    </location>
</feature>
<accession>A0A9J6C4E6</accession>
<feature type="compositionally biased region" description="Basic and acidic residues" evidence="10">
    <location>
        <begin position="192"/>
        <end position="203"/>
    </location>
</feature>
<proteinExistence type="inferred from homology"/>
<evidence type="ECO:0000256" key="3">
    <source>
        <dbReference type="ARBA" id="ARBA00022692"/>
    </source>
</evidence>